<gene>
    <name evidence="2" type="ORF">AVDCRST_MAG12-3687</name>
</gene>
<dbReference type="EMBL" id="CADCVK010000517">
    <property type="protein sequence ID" value="CAA9519408.1"/>
    <property type="molecule type" value="Genomic_DNA"/>
</dbReference>
<evidence type="ECO:0000313" key="2">
    <source>
        <dbReference type="EMBL" id="CAA9519408.1"/>
    </source>
</evidence>
<name>A0A6J4TBH3_9ACTN</name>
<feature type="non-terminal residue" evidence="2">
    <location>
        <position position="1"/>
    </location>
</feature>
<accession>A0A6J4TBH3</accession>
<evidence type="ECO:0000256" key="1">
    <source>
        <dbReference type="SAM" id="MobiDB-lite"/>
    </source>
</evidence>
<reference evidence="2" key="1">
    <citation type="submission" date="2020-02" db="EMBL/GenBank/DDBJ databases">
        <authorList>
            <person name="Meier V. D."/>
        </authorList>
    </citation>
    <scope>NUCLEOTIDE SEQUENCE</scope>
    <source>
        <strain evidence="2">AVDCRST_MAG12</strain>
    </source>
</reference>
<feature type="non-terminal residue" evidence="2">
    <location>
        <position position="33"/>
    </location>
</feature>
<protein>
    <submittedName>
        <fullName evidence="2">Uncharacterized protein</fullName>
    </submittedName>
</protein>
<proteinExistence type="predicted"/>
<dbReference type="AlphaFoldDB" id="A0A6J4TBH3"/>
<organism evidence="2">
    <name type="scientific">uncultured Rubrobacteraceae bacterium</name>
    <dbReference type="NCBI Taxonomy" id="349277"/>
    <lineage>
        <taxon>Bacteria</taxon>
        <taxon>Bacillati</taxon>
        <taxon>Actinomycetota</taxon>
        <taxon>Rubrobacteria</taxon>
        <taxon>Rubrobacterales</taxon>
        <taxon>Rubrobacteraceae</taxon>
        <taxon>environmental samples</taxon>
    </lineage>
</organism>
<feature type="region of interest" description="Disordered" evidence="1">
    <location>
        <begin position="1"/>
        <end position="33"/>
    </location>
</feature>
<sequence length="33" mass="3544">VGGPGLRQRLRLRGGKAGLDRGRATDRERGGRV</sequence>
<feature type="compositionally biased region" description="Basic and acidic residues" evidence="1">
    <location>
        <begin position="18"/>
        <end position="33"/>
    </location>
</feature>